<organism evidence="3 4">
    <name type="scientific">Chloropicon roscoffensis</name>
    <dbReference type="NCBI Taxonomy" id="1461544"/>
    <lineage>
        <taxon>Eukaryota</taxon>
        <taxon>Viridiplantae</taxon>
        <taxon>Chlorophyta</taxon>
        <taxon>Chloropicophyceae</taxon>
        <taxon>Chloropicales</taxon>
        <taxon>Chloropicaceae</taxon>
        <taxon>Chloropicon</taxon>
    </lineage>
</organism>
<gene>
    <name evidence="3" type="ORF">HKI87_08g51160</name>
</gene>
<dbReference type="InterPro" id="IPR026850">
    <property type="entry name" value="FANCL_C"/>
</dbReference>
<keyword evidence="1" id="KW-0863">Zinc-finger</keyword>
<evidence type="ECO:0000313" key="4">
    <source>
        <dbReference type="Proteomes" id="UP001472866"/>
    </source>
</evidence>
<proteinExistence type="predicted"/>
<dbReference type="SMART" id="SM01197">
    <property type="entry name" value="FANCL_C"/>
    <property type="match status" value="1"/>
</dbReference>
<evidence type="ECO:0000259" key="2">
    <source>
        <dbReference type="PROSITE" id="PS50089"/>
    </source>
</evidence>
<dbReference type="PROSITE" id="PS50089">
    <property type="entry name" value="ZF_RING_2"/>
    <property type="match status" value="1"/>
</dbReference>
<dbReference type="GO" id="GO:0036297">
    <property type="term" value="P:interstrand cross-link repair"/>
    <property type="evidence" value="ECO:0007669"/>
    <property type="project" value="InterPro"/>
</dbReference>
<dbReference type="InterPro" id="IPR026848">
    <property type="entry name" value="Fancl"/>
</dbReference>
<dbReference type="GO" id="GO:0008270">
    <property type="term" value="F:zinc ion binding"/>
    <property type="evidence" value="ECO:0007669"/>
    <property type="project" value="UniProtKB-KW"/>
</dbReference>
<evidence type="ECO:0000313" key="3">
    <source>
        <dbReference type="EMBL" id="WZN63567.1"/>
    </source>
</evidence>
<reference evidence="3 4" key="1">
    <citation type="submission" date="2024-03" db="EMBL/GenBank/DDBJ databases">
        <title>Complete genome sequence of the green alga Chloropicon roscoffensis RCC1871.</title>
        <authorList>
            <person name="Lemieux C."/>
            <person name="Pombert J.-F."/>
            <person name="Otis C."/>
            <person name="Turmel M."/>
        </authorList>
    </citation>
    <scope>NUCLEOTIDE SEQUENCE [LARGE SCALE GENOMIC DNA]</scope>
    <source>
        <strain evidence="3 4">RCC1871</strain>
    </source>
</reference>
<dbReference type="PANTHER" id="PTHR13206">
    <property type="entry name" value="UBIQUITIN LIGASE PROTEIN PHF9 FANCONI ANEMIA GROUP L PROTEIN"/>
    <property type="match status" value="1"/>
</dbReference>
<dbReference type="SUPFAM" id="SSF57850">
    <property type="entry name" value="RING/U-box"/>
    <property type="match status" value="1"/>
</dbReference>
<protein>
    <submittedName>
        <fullName evidence="3">E3 ubiquitin-protein ligase FANCL</fullName>
    </submittedName>
</protein>
<keyword evidence="1" id="KW-0862">Zinc</keyword>
<sequence>MVGTKRGREGTGWSWPAGEVARLGADFPGILFASPDGTTLEGFLGMGRGRGNSQTNAKGSSLHDHHRVRLSGLPPLGLGPLGPVEEPHVVREPDPHNGLQYLCASSFGVKVEVCGALAAVLDAEGRADLARARLEESGGPHAFLLELRSVVDRAAFAAPTRTTSGLGLDLGSHLRLCAECRSWSCSPAGEGEGEGTARRPAPAAAFLAEANEVSLTAWDCRGVPHQASLRVPPSYPRAAPLLLHALPCEVGVREAEEPGDQGAGDSAARWVVGTLGAFDEAVGSLGGFFLAMAALDSACAVLEPELKRGGEDVAHRFNYRRISLGGRCACVVTFRDPRQAWPFTSETLEVVLVGPRAACEAMEASRAAFWRARARAEGGPSDLVEVLRQMLGREIPGPAAARGGEGDGGQEEGDECGVCYSALGAGDAERCPGCGRGFHRECLAEWFRSDPSTRRAFDTVFGRCPYCGETAKVKV</sequence>
<keyword evidence="4" id="KW-1185">Reference proteome</keyword>
<accession>A0AAX4PBG9</accession>
<dbReference type="Proteomes" id="UP001472866">
    <property type="component" value="Chromosome 08"/>
</dbReference>
<dbReference type="Gene3D" id="3.30.40.10">
    <property type="entry name" value="Zinc/RING finger domain, C3HC4 (zinc finger)"/>
    <property type="match status" value="1"/>
</dbReference>
<dbReference type="GO" id="GO:0043240">
    <property type="term" value="C:Fanconi anaemia nuclear complex"/>
    <property type="evidence" value="ECO:0007669"/>
    <property type="project" value="InterPro"/>
</dbReference>
<dbReference type="InterPro" id="IPR013083">
    <property type="entry name" value="Znf_RING/FYVE/PHD"/>
</dbReference>
<dbReference type="Pfam" id="PF11793">
    <property type="entry name" value="FANCL_C"/>
    <property type="match status" value="1"/>
</dbReference>
<dbReference type="GO" id="GO:0006513">
    <property type="term" value="P:protein monoubiquitination"/>
    <property type="evidence" value="ECO:0007669"/>
    <property type="project" value="TreeGrafter"/>
</dbReference>
<dbReference type="PANTHER" id="PTHR13206:SF0">
    <property type="entry name" value="E3 UBIQUITIN-PROTEIN LIGASE FANCL"/>
    <property type="match status" value="1"/>
</dbReference>
<name>A0AAX4PBG9_9CHLO</name>
<dbReference type="GO" id="GO:0061630">
    <property type="term" value="F:ubiquitin protein ligase activity"/>
    <property type="evidence" value="ECO:0007669"/>
    <property type="project" value="TreeGrafter"/>
</dbReference>
<feature type="domain" description="RING-type" evidence="2">
    <location>
        <begin position="416"/>
        <end position="467"/>
    </location>
</feature>
<dbReference type="AlphaFoldDB" id="A0AAX4PBG9"/>
<evidence type="ECO:0000256" key="1">
    <source>
        <dbReference type="PROSITE-ProRule" id="PRU00175"/>
    </source>
</evidence>
<dbReference type="EMBL" id="CP151508">
    <property type="protein sequence ID" value="WZN63567.1"/>
    <property type="molecule type" value="Genomic_DNA"/>
</dbReference>
<dbReference type="InterPro" id="IPR001841">
    <property type="entry name" value="Znf_RING"/>
</dbReference>
<keyword evidence="1" id="KW-0479">Metal-binding</keyword>